<keyword evidence="8 11" id="KW-1133">Transmembrane helix</keyword>
<keyword evidence="15" id="KW-1185">Reference proteome</keyword>
<dbReference type="Pfam" id="PF00664">
    <property type="entry name" value="ABC_membrane"/>
    <property type="match status" value="1"/>
</dbReference>
<dbReference type="GO" id="GO:0005743">
    <property type="term" value="C:mitochondrial inner membrane"/>
    <property type="evidence" value="ECO:0007669"/>
    <property type="project" value="TreeGrafter"/>
</dbReference>
<dbReference type="GO" id="GO:0005524">
    <property type="term" value="F:ATP binding"/>
    <property type="evidence" value="ECO:0007669"/>
    <property type="project" value="UniProtKB-KW"/>
</dbReference>
<evidence type="ECO:0000256" key="1">
    <source>
        <dbReference type="ARBA" id="ARBA00004141"/>
    </source>
</evidence>
<dbReference type="PANTHER" id="PTHR43394:SF11">
    <property type="entry name" value="ATP-BINDING CASSETTE TRANSPORTER"/>
    <property type="match status" value="1"/>
</dbReference>
<accession>A0A9K3L207</accession>
<evidence type="ECO:0000256" key="8">
    <source>
        <dbReference type="ARBA" id="ARBA00022989"/>
    </source>
</evidence>
<evidence type="ECO:0000256" key="7">
    <source>
        <dbReference type="ARBA" id="ARBA00022840"/>
    </source>
</evidence>
<dbReference type="GO" id="GO:0016887">
    <property type="term" value="F:ATP hydrolysis activity"/>
    <property type="evidence" value="ECO:0007669"/>
    <property type="project" value="InterPro"/>
</dbReference>
<dbReference type="AlphaFoldDB" id="A0A9K3L207"/>
<comment type="subcellular location">
    <subcellularLocation>
        <location evidence="1">Membrane</location>
        <topology evidence="1">Multi-pass membrane protein</topology>
    </subcellularLocation>
</comment>
<comment type="caution">
    <text evidence="14">The sequence shown here is derived from an EMBL/GenBank/DDBJ whole genome shotgun (WGS) entry which is preliminary data.</text>
</comment>
<dbReference type="FunFam" id="3.40.50.300:FF:000251">
    <property type="entry name" value="ABC transporter B family member 19"/>
    <property type="match status" value="1"/>
</dbReference>
<dbReference type="GO" id="GO:0015421">
    <property type="term" value="F:ABC-type oligopeptide transporter activity"/>
    <property type="evidence" value="ECO:0007669"/>
    <property type="project" value="TreeGrafter"/>
</dbReference>
<evidence type="ECO:0000256" key="9">
    <source>
        <dbReference type="ARBA" id="ARBA00023136"/>
    </source>
</evidence>
<reference evidence="14" key="1">
    <citation type="journal article" date="2021" name="Sci. Rep.">
        <title>Diploid genomic architecture of Nitzschia inconspicua, an elite biomass production diatom.</title>
        <authorList>
            <person name="Oliver A."/>
            <person name="Podell S."/>
            <person name="Pinowska A."/>
            <person name="Traller J.C."/>
            <person name="Smith S.R."/>
            <person name="McClure R."/>
            <person name="Beliaev A."/>
            <person name="Bohutskyi P."/>
            <person name="Hill E.A."/>
            <person name="Rabines A."/>
            <person name="Zheng H."/>
            <person name="Allen L.Z."/>
            <person name="Kuo A."/>
            <person name="Grigoriev I.V."/>
            <person name="Allen A.E."/>
            <person name="Hazlebeck D."/>
            <person name="Allen E.E."/>
        </authorList>
    </citation>
    <scope>NUCLEOTIDE SEQUENCE</scope>
    <source>
        <strain evidence="14">Hildebrandi</strain>
    </source>
</reference>
<dbReference type="PROSITE" id="PS00211">
    <property type="entry name" value="ABC_TRANSPORTER_1"/>
    <property type="match status" value="1"/>
</dbReference>
<comment type="similarity">
    <text evidence="2">Belongs to the ABC transporter superfamily. ABCB family. Multidrug resistance exporter (TC 3.A.1.201) subfamily.</text>
</comment>
<dbReference type="InterPro" id="IPR003439">
    <property type="entry name" value="ABC_transporter-like_ATP-bd"/>
</dbReference>
<dbReference type="SMART" id="SM00382">
    <property type="entry name" value="AAA"/>
    <property type="match status" value="1"/>
</dbReference>
<evidence type="ECO:0000313" key="14">
    <source>
        <dbReference type="EMBL" id="KAG7353917.1"/>
    </source>
</evidence>
<sequence>MTVSMDASSKDPEESLGITDAETGSIKKDDEMVSNETDDDDHSKKSSVPSPPESSPPSLKRIFQMAGPELFMLVVAIFLMIASEVTNLVLPLIVANAYDVLVDEALNSVERMTEINRFMGVALAIYAAGLVGGYLRAAILGVIGERMVARLRYKLFGSILKQEIAFFDEHKSGELVSRLGSDTTLLQQVISMSIPEALVGVIKTVVSIGLMFWISPKLAGVSIGSVFLIFIVAAPLGQLLGKFSKAYQDVLGEAQTYSTEAFGSMRTVQSFAAENKELNRFGKRIGDPDACPWWWPKQETSTYRAGFFKALTTASFFVTIFGVGFGSLYICLWYGFYLVNEMEMTLGDLTAFQSYIFTIGFGLGAAASHIAKIFEGIGASGRVFYLLDRVPLIPEPVKDIDAPPPIEPEHIQGEIELRNVVFSYPSRPEVKVLDDFSLKIASNTTTALVGHSGSGKSTVVALLQRFYDVSSGGIFLDGNNITDVDLQWLRRHIGYVQQEPQLFGMSIRENLLYGVDWEVSQDELEKACRDANAHDFIISWPEGYETLVGERGVKLSGGQKQRICIARALLTNCRILLLDEATSALDSESEHLVQEAINKAIVGRTVVIVAHRLSTIQRADQIVVMSNHKIVDVGTHEQLLNGCSKYQDLIKRQSMFVQDVSQLDHSVKAH</sequence>
<dbReference type="InterPro" id="IPR003593">
    <property type="entry name" value="AAA+_ATPase"/>
</dbReference>
<evidence type="ECO:0000256" key="3">
    <source>
        <dbReference type="ARBA" id="ARBA00022448"/>
    </source>
</evidence>
<evidence type="ECO:0000259" key="12">
    <source>
        <dbReference type="PROSITE" id="PS50893"/>
    </source>
</evidence>
<feature type="transmembrane region" description="Helical" evidence="11">
    <location>
        <begin position="221"/>
        <end position="241"/>
    </location>
</feature>
<evidence type="ECO:0000256" key="6">
    <source>
        <dbReference type="ARBA" id="ARBA00022741"/>
    </source>
</evidence>
<keyword evidence="5" id="KW-0677">Repeat</keyword>
<dbReference type="PROSITE" id="PS50893">
    <property type="entry name" value="ABC_TRANSPORTER_2"/>
    <property type="match status" value="1"/>
</dbReference>
<dbReference type="InterPro" id="IPR039421">
    <property type="entry name" value="Type_1_exporter"/>
</dbReference>
<evidence type="ECO:0000256" key="10">
    <source>
        <dbReference type="SAM" id="MobiDB-lite"/>
    </source>
</evidence>
<dbReference type="CDD" id="cd03249">
    <property type="entry name" value="ABC_MTABC3_MDL1_MDL2"/>
    <property type="match status" value="1"/>
</dbReference>
<protein>
    <submittedName>
        <fullName evidence="14">Efflux ABC transporter permease/ATP-binding protein</fullName>
    </submittedName>
</protein>
<evidence type="ECO:0000259" key="13">
    <source>
        <dbReference type="PROSITE" id="PS50929"/>
    </source>
</evidence>
<feature type="region of interest" description="Disordered" evidence="10">
    <location>
        <begin position="1"/>
        <end position="59"/>
    </location>
</feature>
<gene>
    <name evidence="14" type="ORF">IV203_003273</name>
</gene>
<dbReference type="Pfam" id="PF00005">
    <property type="entry name" value="ABC_tran"/>
    <property type="match status" value="1"/>
</dbReference>
<feature type="transmembrane region" description="Helical" evidence="11">
    <location>
        <begin position="70"/>
        <end position="98"/>
    </location>
</feature>
<keyword evidence="9 11" id="KW-0472">Membrane</keyword>
<feature type="transmembrane region" description="Helical" evidence="11">
    <location>
        <begin position="314"/>
        <end position="335"/>
    </location>
</feature>
<dbReference type="OrthoDB" id="6500128at2759"/>
<feature type="domain" description="ABC transporter" evidence="12">
    <location>
        <begin position="415"/>
        <end position="652"/>
    </location>
</feature>
<dbReference type="InterPro" id="IPR011527">
    <property type="entry name" value="ABC1_TM_dom"/>
</dbReference>
<evidence type="ECO:0000256" key="2">
    <source>
        <dbReference type="ARBA" id="ARBA00007577"/>
    </source>
</evidence>
<feature type="transmembrane region" description="Helical" evidence="11">
    <location>
        <begin position="118"/>
        <end position="144"/>
    </location>
</feature>
<evidence type="ECO:0000256" key="11">
    <source>
        <dbReference type="SAM" id="Phobius"/>
    </source>
</evidence>
<evidence type="ECO:0000256" key="5">
    <source>
        <dbReference type="ARBA" id="ARBA00022737"/>
    </source>
</evidence>
<feature type="transmembrane region" description="Helical" evidence="11">
    <location>
        <begin position="355"/>
        <end position="374"/>
    </location>
</feature>
<reference evidence="14" key="2">
    <citation type="submission" date="2021-04" db="EMBL/GenBank/DDBJ databases">
        <authorList>
            <person name="Podell S."/>
        </authorList>
    </citation>
    <scope>NUCLEOTIDE SEQUENCE</scope>
    <source>
        <strain evidence="14">Hildebrandi</strain>
    </source>
</reference>
<dbReference type="PROSITE" id="PS50929">
    <property type="entry name" value="ABC_TM1F"/>
    <property type="match status" value="1"/>
</dbReference>
<feature type="domain" description="ABC transmembrane type-1" evidence="13">
    <location>
        <begin position="74"/>
        <end position="375"/>
    </location>
</feature>
<evidence type="ECO:0000313" key="15">
    <source>
        <dbReference type="Proteomes" id="UP000693970"/>
    </source>
</evidence>
<feature type="transmembrane region" description="Helical" evidence="11">
    <location>
        <begin position="197"/>
        <end position="215"/>
    </location>
</feature>
<keyword evidence="7" id="KW-0067">ATP-binding</keyword>
<keyword evidence="3" id="KW-0813">Transport</keyword>
<dbReference type="InterPro" id="IPR017871">
    <property type="entry name" value="ABC_transporter-like_CS"/>
</dbReference>
<dbReference type="Proteomes" id="UP000693970">
    <property type="component" value="Unassembled WGS sequence"/>
</dbReference>
<proteinExistence type="inferred from homology"/>
<evidence type="ECO:0000256" key="4">
    <source>
        <dbReference type="ARBA" id="ARBA00022692"/>
    </source>
</evidence>
<keyword evidence="6" id="KW-0547">Nucleotide-binding</keyword>
<organism evidence="14 15">
    <name type="scientific">Nitzschia inconspicua</name>
    <dbReference type="NCBI Taxonomy" id="303405"/>
    <lineage>
        <taxon>Eukaryota</taxon>
        <taxon>Sar</taxon>
        <taxon>Stramenopiles</taxon>
        <taxon>Ochrophyta</taxon>
        <taxon>Bacillariophyta</taxon>
        <taxon>Bacillariophyceae</taxon>
        <taxon>Bacillariophycidae</taxon>
        <taxon>Bacillariales</taxon>
        <taxon>Bacillariaceae</taxon>
        <taxon>Nitzschia</taxon>
    </lineage>
</organism>
<keyword evidence="4 11" id="KW-0812">Transmembrane</keyword>
<dbReference type="EMBL" id="JAGRRH010000016">
    <property type="protein sequence ID" value="KAG7353917.1"/>
    <property type="molecule type" value="Genomic_DNA"/>
</dbReference>
<name>A0A9K3L207_9STRA</name>
<dbReference type="GO" id="GO:0090374">
    <property type="term" value="P:oligopeptide export from mitochondrion"/>
    <property type="evidence" value="ECO:0007669"/>
    <property type="project" value="TreeGrafter"/>
</dbReference>
<dbReference type="PANTHER" id="PTHR43394">
    <property type="entry name" value="ATP-DEPENDENT PERMEASE MDL1, MITOCHONDRIAL"/>
    <property type="match status" value="1"/>
</dbReference>